<proteinExistence type="predicted"/>
<protein>
    <submittedName>
        <fullName evidence="2">DUF1080 domain-containing protein</fullName>
    </submittedName>
</protein>
<dbReference type="OrthoDB" id="929868at2"/>
<gene>
    <name evidence="2" type="ORF">GJJ30_27245</name>
</gene>
<reference evidence="2 3" key="1">
    <citation type="journal article" date="2018" name="Antonie Van Leeuwenhoek">
        <title>Larkinella terrae sp. nov., isolated from soil on Jeju Island, South Korea.</title>
        <authorList>
            <person name="Ten L.N."/>
            <person name="Jeon J."/>
            <person name="Park S.J."/>
            <person name="Park S."/>
            <person name="Lee S.Y."/>
            <person name="Kim M.K."/>
            <person name="Jung H.Y."/>
        </authorList>
    </citation>
    <scope>NUCLEOTIDE SEQUENCE [LARGE SCALE GENOMIC DNA]</scope>
    <source>
        <strain evidence="2 3">KCTC 52001</strain>
    </source>
</reference>
<dbReference type="AlphaFoldDB" id="A0A7K0ET83"/>
<keyword evidence="3" id="KW-1185">Reference proteome</keyword>
<feature type="domain" description="3-keto-alpha-glucoside-1,2-lyase/3-keto-2-hydroxy-glucal hydratase" evidence="1">
    <location>
        <begin position="28"/>
        <end position="208"/>
    </location>
</feature>
<organism evidence="2 3">
    <name type="scientific">Larkinella terrae</name>
    <dbReference type="NCBI Taxonomy" id="2025311"/>
    <lineage>
        <taxon>Bacteria</taxon>
        <taxon>Pseudomonadati</taxon>
        <taxon>Bacteroidota</taxon>
        <taxon>Cytophagia</taxon>
        <taxon>Cytophagales</taxon>
        <taxon>Spirosomataceae</taxon>
        <taxon>Larkinella</taxon>
    </lineage>
</organism>
<evidence type="ECO:0000259" key="1">
    <source>
        <dbReference type="Pfam" id="PF06439"/>
    </source>
</evidence>
<dbReference type="Pfam" id="PF06439">
    <property type="entry name" value="3keto-disac_hyd"/>
    <property type="match status" value="1"/>
</dbReference>
<dbReference type="Proteomes" id="UP000441754">
    <property type="component" value="Unassembled WGS sequence"/>
</dbReference>
<dbReference type="EMBL" id="WJXZ01000014">
    <property type="protein sequence ID" value="MRS65024.1"/>
    <property type="molecule type" value="Genomic_DNA"/>
</dbReference>
<evidence type="ECO:0000313" key="2">
    <source>
        <dbReference type="EMBL" id="MRS65024.1"/>
    </source>
</evidence>
<comment type="caution">
    <text evidence="2">The sequence shown here is derived from an EMBL/GenBank/DDBJ whole genome shotgun (WGS) entry which is preliminary data.</text>
</comment>
<evidence type="ECO:0000313" key="3">
    <source>
        <dbReference type="Proteomes" id="UP000441754"/>
    </source>
</evidence>
<accession>A0A7K0ET83</accession>
<dbReference type="GO" id="GO:0016787">
    <property type="term" value="F:hydrolase activity"/>
    <property type="evidence" value="ECO:0007669"/>
    <property type="project" value="InterPro"/>
</dbReference>
<sequence>MKFSLLSTLIGGAILAGFITHSPQKTARLFDGKTFRGWEGDTIKTWRIRDGALVGGSLTETVPHNDFLCTTRSYANFIMRVKFKLLGTEGFINTGVQFRSKRLTNPAYEMTGYQADLGKGYWASLYDESRRNKTLIAPDSALVKKILKPNDWNDYEIRAENRRIRLYLNGKQTVDYTEPDQTIPQEGLIGLQIHGGGKAEVHYKDITLEELP</sequence>
<dbReference type="InterPro" id="IPR010496">
    <property type="entry name" value="AL/BT2_dom"/>
</dbReference>
<dbReference type="Gene3D" id="2.60.120.560">
    <property type="entry name" value="Exo-inulinase, domain 1"/>
    <property type="match status" value="1"/>
</dbReference>
<name>A0A7K0ET83_9BACT</name>
<dbReference type="RefSeq" id="WP_154178310.1">
    <property type="nucleotide sequence ID" value="NZ_WJXZ01000014.1"/>
</dbReference>